<dbReference type="OrthoDB" id="1163979at2"/>
<comment type="caution">
    <text evidence="2">The sequence shown here is derived from an EMBL/GenBank/DDBJ whole genome shotgun (WGS) entry which is preliminary data.</text>
</comment>
<evidence type="ECO:0000313" key="2">
    <source>
        <dbReference type="EMBL" id="TSE03774.1"/>
    </source>
</evidence>
<gene>
    <name evidence="2" type="ORF">FOF46_28540</name>
</gene>
<evidence type="ECO:0000313" key="3">
    <source>
        <dbReference type="Proteomes" id="UP000318833"/>
    </source>
</evidence>
<feature type="region of interest" description="Disordered" evidence="1">
    <location>
        <begin position="68"/>
        <end position="88"/>
    </location>
</feature>
<dbReference type="AlphaFoldDB" id="A0A554VBE3"/>
<protein>
    <submittedName>
        <fullName evidence="2">Uncharacterized protein</fullName>
    </submittedName>
</protein>
<accession>A0A554VBE3</accession>
<reference evidence="2 3" key="1">
    <citation type="submission" date="2019-07" db="EMBL/GenBank/DDBJ databases">
        <title>The draft genome sequence of Aquimarina algiphila M91.</title>
        <authorList>
            <person name="Meng X."/>
        </authorList>
    </citation>
    <scope>NUCLEOTIDE SEQUENCE [LARGE SCALE GENOMIC DNA]</scope>
    <source>
        <strain evidence="2 3">M91</strain>
    </source>
</reference>
<dbReference type="Proteomes" id="UP000318833">
    <property type="component" value="Unassembled WGS sequence"/>
</dbReference>
<evidence type="ECO:0000256" key="1">
    <source>
        <dbReference type="SAM" id="MobiDB-lite"/>
    </source>
</evidence>
<proteinExistence type="predicted"/>
<dbReference type="EMBL" id="VLNR01000099">
    <property type="protein sequence ID" value="TSE03774.1"/>
    <property type="molecule type" value="Genomic_DNA"/>
</dbReference>
<sequence>MSDVLTMLHIKMDIFMYNLIHYHPYEIVLYVWINKLYAQNKSIEEAIQLIYKARNRFLLTSKDSLCNYPPNESPLTKPNRGDAKGLSN</sequence>
<name>A0A554VBE3_9FLAO</name>
<dbReference type="RefSeq" id="WP_143918868.1">
    <property type="nucleotide sequence ID" value="NZ_CANMIK010000094.1"/>
</dbReference>
<feature type="compositionally biased region" description="Basic and acidic residues" evidence="1">
    <location>
        <begin position="79"/>
        <end position="88"/>
    </location>
</feature>
<organism evidence="2 3">
    <name type="scientific">Aquimarina algiphila</name>
    <dbReference type="NCBI Taxonomy" id="2047982"/>
    <lineage>
        <taxon>Bacteria</taxon>
        <taxon>Pseudomonadati</taxon>
        <taxon>Bacteroidota</taxon>
        <taxon>Flavobacteriia</taxon>
        <taxon>Flavobacteriales</taxon>
        <taxon>Flavobacteriaceae</taxon>
        <taxon>Aquimarina</taxon>
    </lineage>
</organism>
<keyword evidence="3" id="KW-1185">Reference proteome</keyword>